<keyword evidence="6" id="KW-1185">Reference proteome</keyword>
<dbReference type="GO" id="GO:0005829">
    <property type="term" value="C:cytosol"/>
    <property type="evidence" value="ECO:0007669"/>
    <property type="project" value="TreeGrafter"/>
</dbReference>
<proteinExistence type="inferred from homology"/>
<keyword evidence="3" id="KW-0326">Glycosidase</keyword>
<evidence type="ECO:0000313" key="5">
    <source>
        <dbReference type="EMBL" id="CAJ2512987.1"/>
    </source>
</evidence>
<evidence type="ECO:0000256" key="1">
    <source>
        <dbReference type="ARBA" id="ARBA00009176"/>
    </source>
</evidence>
<evidence type="ECO:0000259" key="4">
    <source>
        <dbReference type="Pfam" id="PF01156"/>
    </source>
</evidence>
<reference evidence="5" key="1">
    <citation type="submission" date="2023-10" db="EMBL/GenBank/DDBJ databases">
        <authorList>
            <person name="Hackl T."/>
        </authorList>
    </citation>
    <scope>NUCLEOTIDE SEQUENCE</scope>
</reference>
<dbReference type="GO" id="GO:0008477">
    <property type="term" value="F:purine nucleosidase activity"/>
    <property type="evidence" value="ECO:0007669"/>
    <property type="project" value="TreeGrafter"/>
</dbReference>
<dbReference type="InterPro" id="IPR036452">
    <property type="entry name" value="Ribo_hydro-like"/>
</dbReference>
<dbReference type="GO" id="GO:0006152">
    <property type="term" value="P:purine nucleoside catabolic process"/>
    <property type="evidence" value="ECO:0007669"/>
    <property type="project" value="TreeGrafter"/>
</dbReference>
<evidence type="ECO:0000256" key="3">
    <source>
        <dbReference type="ARBA" id="ARBA00023295"/>
    </source>
</evidence>
<protein>
    <submittedName>
        <fullName evidence="5">Uu.00g011060.m01.CDS01</fullName>
    </submittedName>
</protein>
<sequence length="401" mass="44160">MLLALASSPDELEVMMISVTYGNVPLDSCLRNVVGLFHVLDHEMEWRRAQNKPLGFEALRTYKPVVAVGPEHPLEDELLMADDFHGADGLHGVHEAHPHLSPANTWKALFKDGFPGPEEEPSYYKYFTPSKTPAHKEILRILKEEPEGTVTICAVGPLTNLAMAASEDPETFLRVKEVVVMGGAVECDGNVTPVAEFNTYADAVATARIFALTSPTPASTVPPVPKDKSTLPPYPEKLSKPLNLSLFPLDITTPHELGMGLFLSKIEPQLAAKSPLATWVNTFMGGIFRQIVSMVGDEVEPGLSLHDPVTIWYMLTKSDPAWKLAKNAPEDIRIETSGQWTHGMHVTDRRGRVRADGVSLDEVPGDDAGWLSAKRGNRINRWASSPGFEAFAPFMMERIFE</sequence>
<dbReference type="PANTHER" id="PTHR12304:SF56">
    <property type="entry name" value="HYDROLASE, PUTATIVE (AFU_ORTHOLOGUE AFUA_1G11790)-RELATED"/>
    <property type="match status" value="1"/>
</dbReference>
<dbReference type="Proteomes" id="UP001295740">
    <property type="component" value="Unassembled WGS sequence"/>
</dbReference>
<dbReference type="EMBL" id="CAUWAG010000020">
    <property type="protein sequence ID" value="CAJ2512987.1"/>
    <property type="molecule type" value="Genomic_DNA"/>
</dbReference>
<accession>A0AAI8VXQ4</accession>
<organism evidence="5 6">
    <name type="scientific">Anthostomella pinea</name>
    <dbReference type="NCBI Taxonomy" id="933095"/>
    <lineage>
        <taxon>Eukaryota</taxon>
        <taxon>Fungi</taxon>
        <taxon>Dikarya</taxon>
        <taxon>Ascomycota</taxon>
        <taxon>Pezizomycotina</taxon>
        <taxon>Sordariomycetes</taxon>
        <taxon>Xylariomycetidae</taxon>
        <taxon>Xylariales</taxon>
        <taxon>Xylariaceae</taxon>
        <taxon>Anthostomella</taxon>
    </lineage>
</organism>
<comment type="similarity">
    <text evidence="1">Belongs to the IUNH family.</text>
</comment>
<gene>
    <name evidence="5" type="ORF">KHLLAP_LOCUS13455</name>
</gene>
<name>A0AAI8VXQ4_9PEZI</name>
<keyword evidence="2" id="KW-0378">Hydrolase</keyword>
<comment type="caution">
    <text evidence="5">The sequence shown here is derived from an EMBL/GenBank/DDBJ whole genome shotgun (WGS) entry which is preliminary data.</text>
</comment>
<dbReference type="Gene3D" id="3.90.245.10">
    <property type="entry name" value="Ribonucleoside hydrolase-like"/>
    <property type="match status" value="1"/>
</dbReference>
<dbReference type="InterPro" id="IPR023186">
    <property type="entry name" value="IUNH"/>
</dbReference>
<dbReference type="AlphaFoldDB" id="A0AAI8VXQ4"/>
<evidence type="ECO:0000313" key="6">
    <source>
        <dbReference type="Proteomes" id="UP001295740"/>
    </source>
</evidence>
<dbReference type="PANTHER" id="PTHR12304">
    <property type="entry name" value="INOSINE-URIDINE PREFERRING NUCLEOSIDE HYDROLASE"/>
    <property type="match status" value="1"/>
</dbReference>
<dbReference type="SUPFAM" id="SSF53590">
    <property type="entry name" value="Nucleoside hydrolase"/>
    <property type="match status" value="1"/>
</dbReference>
<feature type="domain" description="Inosine/uridine-preferring nucleoside hydrolase" evidence="4">
    <location>
        <begin position="2"/>
        <end position="352"/>
    </location>
</feature>
<evidence type="ECO:0000256" key="2">
    <source>
        <dbReference type="ARBA" id="ARBA00022801"/>
    </source>
</evidence>
<dbReference type="Pfam" id="PF01156">
    <property type="entry name" value="IU_nuc_hydro"/>
    <property type="match status" value="1"/>
</dbReference>
<dbReference type="InterPro" id="IPR001910">
    <property type="entry name" value="Inosine/uridine_hydrolase_dom"/>
</dbReference>